<dbReference type="FunFam" id="3.40.50.720:FF:000468">
    <property type="entry name" value="Short-chain dehydrogenase, putative"/>
    <property type="match status" value="1"/>
</dbReference>
<accession>A0A0S7BGC3</accession>
<evidence type="ECO:0000256" key="10">
    <source>
        <dbReference type="ARBA" id="ARBA00023098"/>
    </source>
</evidence>
<gene>
    <name evidence="14" type="ORF">LARV_02358</name>
</gene>
<dbReference type="GO" id="GO:0000166">
    <property type="term" value="F:nucleotide binding"/>
    <property type="evidence" value="ECO:0007669"/>
    <property type="project" value="UniProtKB-KW"/>
</dbReference>
<name>A0A0S7BGC3_9CHLR</name>
<dbReference type="AlphaFoldDB" id="A0A0S7BGC3"/>
<dbReference type="InterPro" id="IPR036291">
    <property type="entry name" value="NAD(P)-bd_dom_sf"/>
</dbReference>
<sequence length="292" mass="32148">MTKSLDHQLAFITGGSSGIGLSLAKQFTQRGANVWIAARHMEQLLDAQKEIEAVRKDPAQQIGILQLDVADQDQISAVAKELLSRAGVPDYVVNSAGVVHPGEFLNLDMARFKWMMDINYFGTVYIIRALLPAMIQRGSGHIVNISSSAGFVGVYGYTAYCASKFAVRGFTDALRSEIKNCGISVSLVFPPDTDTPQFAYEEPIKPPITKEVTKTAGLMSPEQVARKVLQGVDAGRYIILPGLINRLTFFLVNLLGLRWYPFMDWMVNDARRKVGAANDKACECDQDDPDQV</sequence>
<evidence type="ECO:0000256" key="11">
    <source>
        <dbReference type="ARBA" id="ARBA00026112"/>
    </source>
</evidence>
<dbReference type="PRINTS" id="PR00081">
    <property type="entry name" value="GDHRDH"/>
</dbReference>
<evidence type="ECO:0000256" key="7">
    <source>
        <dbReference type="ARBA" id="ARBA00022857"/>
    </source>
</evidence>
<dbReference type="Proteomes" id="UP000055060">
    <property type="component" value="Unassembled WGS sequence"/>
</dbReference>
<dbReference type="Pfam" id="PF00106">
    <property type="entry name" value="adh_short"/>
    <property type="match status" value="1"/>
</dbReference>
<protein>
    <recommendedName>
        <fullName evidence="11">3-dehydrosphinganine reductase</fullName>
        <ecNumber evidence="11">1.1.1.102</ecNumber>
    </recommendedName>
</protein>
<dbReference type="EC" id="1.1.1.102" evidence="11"/>
<evidence type="ECO:0000256" key="6">
    <source>
        <dbReference type="ARBA" id="ARBA00022824"/>
    </source>
</evidence>
<dbReference type="PROSITE" id="PS00061">
    <property type="entry name" value="ADH_SHORT"/>
    <property type="match status" value="1"/>
</dbReference>
<organism evidence="14">
    <name type="scientific">Longilinea arvoryzae</name>
    <dbReference type="NCBI Taxonomy" id="360412"/>
    <lineage>
        <taxon>Bacteria</taxon>
        <taxon>Bacillati</taxon>
        <taxon>Chloroflexota</taxon>
        <taxon>Anaerolineae</taxon>
        <taxon>Anaerolineales</taxon>
        <taxon>Anaerolineaceae</taxon>
        <taxon>Longilinea</taxon>
    </lineage>
</organism>
<dbReference type="PRINTS" id="PR00080">
    <property type="entry name" value="SDRFAMILY"/>
</dbReference>
<dbReference type="InterPro" id="IPR045022">
    <property type="entry name" value="KDSR-like"/>
</dbReference>
<dbReference type="GO" id="GO:0016020">
    <property type="term" value="C:membrane"/>
    <property type="evidence" value="ECO:0007669"/>
    <property type="project" value="GOC"/>
</dbReference>
<dbReference type="InterPro" id="IPR002347">
    <property type="entry name" value="SDR_fam"/>
</dbReference>
<keyword evidence="9" id="KW-0560">Oxidoreductase</keyword>
<dbReference type="PANTHER" id="PTHR43550">
    <property type="entry name" value="3-KETODIHYDROSPHINGOSINE REDUCTASE"/>
    <property type="match status" value="1"/>
</dbReference>
<keyword evidence="10" id="KW-0443">Lipid metabolism</keyword>
<proteinExistence type="inferred from homology"/>
<dbReference type="PANTHER" id="PTHR43550:SF3">
    <property type="entry name" value="3-KETODIHYDROSPHINGOSINE REDUCTASE"/>
    <property type="match status" value="1"/>
</dbReference>
<dbReference type="GO" id="GO:0006666">
    <property type="term" value="P:3-keto-sphinganine metabolic process"/>
    <property type="evidence" value="ECO:0007669"/>
    <property type="project" value="InterPro"/>
</dbReference>
<evidence type="ECO:0000256" key="5">
    <source>
        <dbReference type="ARBA" id="ARBA00022741"/>
    </source>
</evidence>
<evidence type="ECO:0000256" key="4">
    <source>
        <dbReference type="ARBA" id="ARBA00006484"/>
    </source>
</evidence>
<evidence type="ECO:0000259" key="13">
    <source>
        <dbReference type="SMART" id="SM00822"/>
    </source>
</evidence>
<keyword evidence="8" id="KW-0746">Sphingolipid metabolism</keyword>
<evidence type="ECO:0000313" key="14">
    <source>
        <dbReference type="EMBL" id="GAP14585.1"/>
    </source>
</evidence>
<dbReference type="InterPro" id="IPR057326">
    <property type="entry name" value="KR_dom"/>
</dbReference>
<dbReference type="STRING" id="360412.LARV_02358"/>
<keyword evidence="15" id="KW-1185">Reference proteome</keyword>
<comment type="pathway">
    <text evidence="2">Lipid metabolism; sphingolipid metabolism.</text>
</comment>
<keyword evidence="5" id="KW-0547">Nucleotide-binding</keyword>
<keyword evidence="7" id="KW-0521">NADP</keyword>
<dbReference type="InterPro" id="IPR020904">
    <property type="entry name" value="Sc_DH/Rdtase_CS"/>
</dbReference>
<dbReference type="EMBL" id="DF967972">
    <property type="protein sequence ID" value="GAP14585.1"/>
    <property type="molecule type" value="Genomic_DNA"/>
</dbReference>
<evidence type="ECO:0000313" key="15">
    <source>
        <dbReference type="Proteomes" id="UP000055060"/>
    </source>
</evidence>
<dbReference type="GO" id="GO:0047560">
    <property type="term" value="F:3-dehydrosphinganine reductase activity"/>
    <property type="evidence" value="ECO:0007669"/>
    <property type="project" value="UniProtKB-EC"/>
</dbReference>
<dbReference type="SUPFAM" id="SSF51735">
    <property type="entry name" value="NAD(P)-binding Rossmann-fold domains"/>
    <property type="match status" value="1"/>
</dbReference>
<comment type="similarity">
    <text evidence="4 12">Belongs to the short-chain dehydrogenases/reductases (SDR) family.</text>
</comment>
<keyword evidence="6" id="KW-0256">Endoplasmic reticulum</keyword>
<evidence type="ECO:0000256" key="12">
    <source>
        <dbReference type="RuleBase" id="RU000363"/>
    </source>
</evidence>
<comment type="pathway">
    <text evidence="3">Sphingolipid metabolism.</text>
</comment>
<dbReference type="Gene3D" id="3.40.50.720">
    <property type="entry name" value="NAD(P)-binding Rossmann-like Domain"/>
    <property type="match status" value="1"/>
</dbReference>
<evidence type="ECO:0000256" key="9">
    <source>
        <dbReference type="ARBA" id="ARBA00023002"/>
    </source>
</evidence>
<dbReference type="GO" id="GO:0030148">
    <property type="term" value="P:sphingolipid biosynthetic process"/>
    <property type="evidence" value="ECO:0007669"/>
    <property type="project" value="InterPro"/>
</dbReference>
<reference evidence="14" key="1">
    <citation type="submission" date="2015-07" db="EMBL/GenBank/DDBJ databases">
        <title>Draft Genome Sequences of Anaerolinea thermolimosa IMO-1, Bellilinea caldifistulae GOMI-1, Leptolinea tardivitalis YMTK-2, Levilinea saccharolytica KIBI-1,Longilinea arvoryzae KOME-1, Previously Described as Members of the Anaerolineaceae (Chloroflexi).</title>
        <authorList>
            <person name="Sekiguchi Y."/>
            <person name="Ohashi A."/>
            <person name="Matsuura N."/>
            <person name="Tourlousse M.D."/>
        </authorList>
    </citation>
    <scope>NUCLEOTIDE SEQUENCE [LARGE SCALE GENOMIC DNA]</scope>
    <source>
        <strain evidence="14">KOME-1</strain>
    </source>
</reference>
<dbReference type="CDD" id="cd08939">
    <property type="entry name" value="KDSR-like_SDR_c"/>
    <property type="match status" value="1"/>
</dbReference>
<comment type="subcellular location">
    <subcellularLocation>
        <location evidence="1">Endoplasmic reticulum</location>
    </subcellularLocation>
</comment>
<evidence type="ECO:0000256" key="1">
    <source>
        <dbReference type="ARBA" id="ARBA00004240"/>
    </source>
</evidence>
<evidence type="ECO:0000256" key="8">
    <source>
        <dbReference type="ARBA" id="ARBA00022919"/>
    </source>
</evidence>
<feature type="domain" description="Ketoreductase" evidence="13">
    <location>
        <begin position="8"/>
        <end position="192"/>
    </location>
</feature>
<evidence type="ECO:0000256" key="2">
    <source>
        <dbReference type="ARBA" id="ARBA00004760"/>
    </source>
</evidence>
<dbReference type="SMART" id="SM00822">
    <property type="entry name" value="PKS_KR"/>
    <property type="match status" value="1"/>
</dbReference>
<evidence type="ECO:0000256" key="3">
    <source>
        <dbReference type="ARBA" id="ARBA00004991"/>
    </source>
</evidence>